<proteinExistence type="predicted"/>
<gene>
    <name evidence="2" type="ORF">J4733_18695</name>
</gene>
<dbReference type="Proteomes" id="UP000664267">
    <property type="component" value="Unassembled WGS sequence"/>
</dbReference>
<accession>A0A939SRY6</accession>
<evidence type="ECO:0000256" key="1">
    <source>
        <dbReference type="SAM" id="MobiDB-lite"/>
    </source>
</evidence>
<organism evidence="2 3">
    <name type="scientific">Klebsiella pneumoniae</name>
    <dbReference type="NCBI Taxonomy" id="573"/>
    <lineage>
        <taxon>Bacteria</taxon>
        <taxon>Pseudomonadati</taxon>
        <taxon>Pseudomonadota</taxon>
        <taxon>Gammaproteobacteria</taxon>
        <taxon>Enterobacterales</taxon>
        <taxon>Enterobacteriaceae</taxon>
        <taxon>Klebsiella/Raoultella group</taxon>
        <taxon>Klebsiella</taxon>
        <taxon>Klebsiella pneumoniae complex</taxon>
    </lineage>
</organism>
<evidence type="ECO:0000313" key="2">
    <source>
        <dbReference type="EMBL" id="MBO2025769.1"/>
    </source>
</evidence>
<comment type="caution">
    <text evidence="2">The sequence shown here is derived from an EMBL/GenBank/DDBJ whole genome shotgun (WGS) entry which is preliminary data.</text>
</comment>
<evidence type="ECO:0000313" key="3">
    <source>
        <dbReference type="Proteomes" id="UP000664267"/>
    </source>
</evidence>
<sequence>MNRYGPVFLAGWPVSVCRCWPCSAAFDPRGSAGERAEVRKSPPQVSTNDDAQPLADPPIAASHNIFLLTRQRRLSGWYSSGSDCLEVRAQRRRAMALGTASRRVAAAPYPAYVRTTCR</sequence>
<feature type="region of interest" description="Disordered" evidence="1">
    <location>
        <begin position="27"/>
        <end position="57"/>
    </location>
</feature>
<dbReference type="AlphaFoldDB" id="A0A939SRY6"/>
<protein>
    <submittedName>
        <fullName evidence="2">Uncharacterized protein</fullName>
    </submittedName>
</protein>
<dbReference type="EMBL" id="JAGETN010000032">
    <property type="protein sequence ID" value="MBO2025769.1"/>
    <property type="molecule type" value="Genomic_DNA"/>
</dbReference>
<name>A0A939SRY6_KLEPN</name>
<reference evidence="2" key="1">
    <citation type="submission" date="2021-03" db="EMBL/GenBank/DDBJ databases">
        <title>Molecular epidemiology and mechanisms of colistin and carbapenem resistance in Enterobacteriaceae from clinical isolates, the environment and porcine samples in Pretoria, South Africa.</title>
        <authorList>
            <person name="Bogoshi D."/>
            <person name="Mbelle N.M."/>
            <person name="Naidoo V."/>
            <person name="Osei Sekyere J."/>
        </authorList>
    </citation>
    <scope>NUCLEOTIDE SEQUENCE</scope>
    <source>
        <strain evidence="2">C029</strain>
    </source>
</reference>